<dbReference type="AlphaFoldDB" id="A0ABD6BEJ6"/>
<proteinExistence type="predicted"/>
<organism evidence="2 3">
    <name type="scientific">Haloarchaeobius amylolyticus</name>
    <dbReference type="NCBI Taxonomy" id="1198296"/>
    <lineage>
        <taxon>Archaea</taxon>
        <taxon>Methanobacteriati</taxon>
        <taxon>Methanobacteriota</taxon>
        <taxon>Stenosarchaea group</taxon>
        <taxon>Halobacteria</taxon>
        <taxon>Halobacteriales</taxon>
        <taxon>Halorubellaceae</taxon>
        <taxon>Haloarchaeobius</taxon>
    </lineage>
</organism>
<keyword evidence="1" id="KW-0812">Transmembrane</keyword>
<dbReference type="RefSeq" id="WP_390286119.1">
    <property type="nucleotide sequence ID" value="NZ_JBHUDI010000004.1"/>
</dbReference>
<gene>
    <name evidence="2" type="ORF">ACFR99_08035</name>
</gene>
<reference evidence="2 3" key="1">
    <citation type="journal article" date="2019" name="Int. J. Syst. Evol. Microbiol.">
        <title>The Global Catalogue of Microorganisms (GCM) 10K type strain sequencing project: providing services to taxonomists for standard genome sequencing and annotation.</title>
        <authorList>
            <consortium name="The Broad Institute Genomics Platform"/>
            <consortium name="The Broad Institute Genome Sequencing Center for Infectious Disease"/>
            <person name="Wu L."/>
            <person name="Ma J."/>
        </authorList>
    </citation>
    <scope>NUCLEOTIDE SEQUENCE [LARGE SCALE GENOMIC DNA]</scope>
    <source>
        <strain evidence="2 3">CGMCC 1.12230</strain>
    </source>
</reference>
<keyword evidence="3" id="KW-1185">Reference proteome</keyword>
<dbReference type="Proteomes" id="UP001597076">
    <property type="component" value="Unassembled WGS sequence"/>
</dbReference>
<evidence type="ECO:0000313" key="2">
    <source>
        <dbReference type="EMBL" id="MFD1563496.1"/>
    </source>
</evidence>
<feature type="transmembrane region" description="Helical" evidence="1">
    <location>
        <begin position="46"/>
        <end position="69"/>
    </location>
</feature>
<feature type="transmembrane region" description="Helical" evidence="1">
    <location>
        <begin position="81"/>
        <end position="99"/>
    </location>
</feature>
<sequence>MHVAVGLPLLTALSLQLGLLTALVLPPGFAAVLELSLVDRVGFEPAVLLATALSLLVSASSLGLLLPIIPCALFAEPLSRFDRLAGLIPLGLSLALPTVGLPSTLLASFLLLSAFGTVVRLPFALVALVVSPDGTASPPGIGGRLTVVFRPFVLTAAMFWLGTSSAGFAALAAAERAVEPAPIVAVLPPVGTATLLAAAALLAGFDITRARAFGSPLASPSSIAVVAVGHGYHCVLVGCVPIEDSPRPLCESLVVVTLRWMLARTAR</sequence>
<feature type="transmembrane region" description="Helical" evidence="1">
    <location>
        <begin position="105"/>
        <end position="130"/>
    </location>
</feature>
<evidence type="ECO:0000256" key="1">
    <source>
        <dbReference type="SAM" id="Phobius"/>
    </source>
</evidence>
<keyword evidence="1" id="KW-0472">Membrane</keyword>
<keyword evidence="1" id="KW-1133">Transmembrane helix</keyword>
<feature type="transmembrane region" description="Helical" evidence="1">
    <location>
        <begin position="186"/>
        <end position="205"/>
    </location>
</feature>
<accession>A0ABD6BEJ6</accession>
<dbReference type="EMBL" id="JBHUDI010000004">
    <property type="protein sequence ID" value="MFD1563496.1"/>
    <property type="molecule type" value="Genomic_DNA"/>
</dbReference>
<comment type="caution">
    <text evidence="2">The sequence shown here is derived from an EMBL/GenBank/DDBJ whole genome shotgun (WGS) entry which is preliminary data.</text>
</comment>
<name>A0ABD6BEJ6_9EURY</name>
<feature type="transmembrane region" description="Helical" evidence="1">
    <location>
        <begin position="151"/>
        <end position="174"/>
    </location>
</feature>
<protein>
    <submittedName>
        <fullName evidence="2">Uncharacterized protein</fullName>
    </submittedName>
</protein>
<evidence type="ECO:0000313" key="3">
    <source>
        <dbReference type="Proteomes" id="UP001597076"/>
    </source>
</evidence>